<evidence type="ECO:0000313" key="1">
    <source>
        <dbReference type="EMBL" id="MBB6475317.1"/>
    </source>
</evidence>
<evidence type="ECO:0000313" key="2">
    <source>
        <dbReference type="Proteomes" id="UP000555564"/>
    </source>
</evidence>
<dbReference type="RefSeq" id="WP_184984548.1">
    <property type="nucleotide sequence ID" value="NZ_BAAALO010000067.1"/>
</dbReference>
<name>A0A7X0IKF5_9ACTN</name>
<reference evidence="1 2" key="1">
    <citation type="submission" date="2020-08" db="EMBL/GenBank/DDBJ databases">
        <title>Sequencing the genomes of 1000 actinobacteria strains.</title>
        <authorList>
            <person name="Klenk H.-P."/>
        </authorList>
    </citation>
    <scope>NUCLEOTIDE SEQUENCE [LARGE SCALE GENOMIC DNA]</scope>
    <source>
        <strain evidence="1 2">DSM 44936</strain>
    </source>
</reference>
<sequence length="60" mass="6819">MTRRSGGSLYSGTLGPHQVVHERAARFLVKDIEPEDFLRIELDVGRGPGHVDRRQYQARS</sequence>
<gene>
    <name evidence="1" type="ORF">BJ992_004748</name>
</gene>
<organism evidence="1 2">
    <name type="scientific">Sphaerisporangium rubeum</name>
    <dbReference type="NCBI Taxonomy" id="321317"/>
    <lineage>
        <taxon>Bacteria</taxon>
        <taxon>Bacillati</taxon>
        <taxon>Actinomycetota</taxon>
        <taxon>Actinomycetes</taxon>
        <taxon>Streptosporangiales</taxon>
        <taxon>Streptosporangiaceae</taxon>
        <taxon>Sphaerisporangium</taxon>
    </lineage>
</organism>
<dbReference type="EMBL" id="JACHIU010000001">
    <property type="protein sequence ID" value="MBB6475317.1"/>
    <property type="molecule type" value="Genomic_DNA"/>
</dbReference>
<accession>A0A7X0IKF5</accession>
<comment type="caution">
    <text evidence="1">The sequence shown here is derived from an EMBL/GenBank/DDBJ whole genome shotgun (WGS) entry which is preliminary data.</text>
</comment>
<protein>
    <submittedName>
        <fullName evidence="1">Uncharacterized protein</fullName>
    </submittedName>
</protein>
<dbReference type="AlphaFoldDB" id="A0A7X0IKF5"/>
<keyword evidence="2" id="KW-1185">Reference proteome</keyword>
<dbReference type="Proteomes" id="UP000555564">
    <property type="component" value="Unassembled WGS sequence"/>
</dbReference>
<proteinExistence type="predicted"/>